<gene>
    <name evidence="1" type="ORF">ASPCAL03703</name>
</gene>
<dbReference type="EMBL" id="CDMC01000003">
    <property type="protein sequence ID" value="CEL02534.1"/>
    <property type="molecule type" value="Genomic_DNA"/>
</dbReference>
<dbReference type="AlphaFoldDB" id="A0A0U5FTF2"/>
<reference evidence="2" key="1">
    <citation type="journal article" date="2016" name="Genome Announc.">
        <title>Draft genome sequences of fungus Aspergillus calidoustus.</title>
        <authorList>
            <person name="Horn F."/>
            <person name="Linde J."/>
            <person name="Mattern D.J."/>
            <person name="Walther G."/>
            <person name="Guthke R."/>
            <person name="Scherlach K."/>
            <person name="Martin K."/>
            <person name="Brakhage A.A."/>
            <person name="Petzke L."/>
            <person name="Valiante V."/>
        </authorList>
    </citation>
    <scope>NUCLEOTIDE SEQUENCE [LARGE SCALE GENOMIC DNA]</scope>
    <source>
        <strain evidence="2">SF006504</strain>
    </source>
</reference>
<organism evidence="1 2">
    <name type="scientific">Aspergillus calidoustus</name>
    <dbReference type="NCBI Taxonomy" id="454130"/>
    <lineage>
        <taxon>Eukaryota</taxon>
        <taxon>Fungi</taxon>
        <taxon>Dikarya</taxon>
        <taxon>Ascomycota</taxon>
        <taxon>Pezizomycotina</taxon>
        <taxon>Eurotiomycetes</taxon>
        <taxon>Eurotiomycetidae</taxon>
        <taxon>Eurotiales</taxon>
        <taxon>Aspergillaceae</taxon>
        <taxon>Aspergillus</taxon>
        <taxon>Aspergillus subgen. Nidulantes</taxon>
    </lineage>
</organism>
<evidence type="ECO:0000313" key="2">
    <source>
        <dbReference type="Proteomes" id="UP000054771"/>
    </source>
</evidence>
<protein>
    <submittedName>
        <fullName evidence="1">Uncharacterized protein</fullName>
    </submittedName>
</protein>
<name>A0A0U5FTF2_ASPCI</name>
<accession>A0A0U5FTF2</accession>
<keyword evidence="2" id="KW-1185">Reference proteome</keyword>
<proteinExistence type="predicted"/>
<dbReference type="Proteomes" id="UP000054771">
    <property type="component" value="Unassembled WGS sequence"/>
</dbReference>
<sequence length="85" mass="9311">MTVTKTQALPCPIGHSLALTSPLTLDDVYAHELSPLKQLGLVLFVSGLTANINRLSNMIKHHYTTKLSQSYIGIDYGTTILGYIH</sequence>
<evidence type="ECO:0000313" key="1">
    <source>
        <dbReference type="EMBL" id="CEL02534.1"/>
    </source>
</evidence>